<evidence type="ECO:0000313" key="1">
    <source>
        <dbReference type="EMBL" id="ATW23648.1"/>
    </source>
</evidence>
<evidence type="ECO:0000313" key="2">
    <source>
        <dbReference type="Proteomes" id="UP000323521"/>
    </source>
</evidence>
<name>A0A3G1KMG0_FORW1</name>
<reference evidence="1 2" key="1">
    <citation type="submission" date="2016-10" db="EMBL/GenBank/DDBJ databases">
        <title>Complete Genome Sequence of Peptococcaceae strain DCMF.</title>
        <authorList>
            <person name="Edwards R.J."/>
            <person name="Holland S.I."/>
            <person name="Deshpande N.P."/>
            <person name="Wong Y.K."/>
            <person name="Ertan H."/>
            <person name="Manefield M."/>
            <person name="Russell T.L."/>
            <person name="Lee M.J."/>
        </authorList>
    </citation>
    <scope>NUCLEOTIDE SEQUENCE [LARGE SCALE GENOMIC DNA]</scope>
    <source>
        <strain evidence="1 2">DCMF</strain>
    </source>
</reference>
<dbReference type="KEGG" id="fwa:DCMF_01485"/>
<dbReference type="AlphaFoldDB" id="A0A3G1KMG0"/>
<proteinExistence type="predicted"/>
<keyword evidence="2" id="KW-1185">Reference proteome</keyword>
<dbReference type="Proteomes" id="UP000323521">
    <property type="component" value="Chromosome"/>
</dbReference>
<accession>A0A3G1KMG0</accession>
<gene>
    <name evidence="1" type="ORF">DCMF_01485</name>
</gene>
<dbReference type="EMBL" id="CP017634">
    <property type="protein sequence ID" value="ATW23648.1"/>
    <property type="molecule type" value="Genomic_DNA"/>
</dbReference>
<protein>
    <submittedName>
        <fullName evidence="1">Uncharacterized protein</fullName>
    </submittedName>
</protein>
<sequence length="88" mass="9824">MSYLRNTIFHHIPGGKAKSGVLRALLFFCTEALSHEQWINYFEPIAQDVAANTAVEIQKVQIDNVGILFPDFCCNIVICLNSGLKTIL</sequence>
<organism evidence="1 2">
    <name type="scientific">Formimonas warabiya</name>
    <dbReference type="NCBI Taxonomy" id="1761012"/>
    <lineage>
        <taxon>Bacteria</taxon>
        <taxon>Bacillati</taxon>
        <taxon>Bacillota</taxon>
        <taxon>Clostridia</taxon>
        <taxon>Eubacteriales</taxon>
        <taxon>Peptococcaceae</taxon>
        <taxon>Candidatus Formimonas</taxon>
    </lineage>
</organism>